<dbReference type="Proteomes" id="UP000275078">
    <property type="component" value="Unassembled WGS sequence"/>
</dbReference>
<accession>A0A3N4IA38</accession>
<gene>
    <name evidence="1" type="ORF">BJ508DRAFT_325597</name>
</gene>
<organism evidence="1 2">
    <name type="scientific">Ascobolus immersus RN42</name>
    <dbReference type="NCBI Taxonomy" id="1160509"/>
    <lineage>
        <taxon>Eukaryota</taxon>
        <taxon>Fungi</taxon>
        <taxon>Dikarya</taxon>
        <taxon>Ascomycota</taxon>
        <taxon>Pezizomycotina</taxon>
        <taxon>Pezizomycetes</taxon>
        <taxon>Pezizales</taxon>
        <taxon>Ascobolaceae</taxon>
        <taxon>Ascobolus</taxon>
    </lineage>
</organism>
<keyword evidence="2" id="KW-1185">Reference proteome</keyword>
<proteinExistence type="predicted"/>
<name>A0A3N4IA38_ASCIM</name>
<evidence type="ECO:0000313" key="2">
    <source>
        <dbReference type="Proteomes" id="UP000275078"/>
    </source>
</evidence>
<dbReference type="AlphaFoldDB" id="A0A3N4IA38"/>
<protein>
    <submittedName>
        <fullName evidence="1">Uncharacterized protein</fullName>
    </submittedName>
</protein>
<reference evidence="1 2" key="1">
    <citation type="journal article" date="2018" name="Nat. Ecol. Evol.">
        <title>Pezizomycetes genomes reveal the molecular basis of ectomycorrhizal truffle lifestyle.</title>
        <authorList>
            <person name="Murat C."/>
            <person name="Payen T."/>
            <person name="Noel B."/>
            <person name="Kuo A."/>
            <person name="Morin E."/>
            <person name="Chen J."/>
            <person name="Kohler A."/>
            <person name="Krizsan K."/>
            <person name="Balestrini R."/>
            <person name="Da Silva C."/>
            <person name="Montanini B."/>
            <person name="Hainaut M."/>
            <person name="Levati E."/>
            <person name="Barry K.W."/>
            <person name="Belfiori B."/>
            <person name="Cichocki N."/>
            <person name="Clum A."/>
            <person name="Dockter R.B."/>
            <person name="Fauchery L."/>
            <person name="Guy J."/>
            <person name="Iotti M."/>
            <person name="Le Tacon F."/>
            <person name="Lindquist E.A."/>
            <person name="Lipzen A."/>
            <person name="Malagnac F."/>
            <person name="Mello A."/>
            <person name="Molinier V."/>
            <person name="Miyauchi S."/>
            <person name="Poulain J."/>
            <person name="Riccioni C."/>
            <person name="Rubini A."/>
            <person name="Sitrit Y."/>
            <person name="Splivallo R."/>
            <person name="Traeger S."/>
            <person name="Wang M."/>
            <person name="Zifcakova L."/>
            <person name="Wipf D."/>
            <person name="Zambonelli A."/>
            <person name="Paolocci F."/>
            <person name="Nowrousian M."/>
            <person name="Ottonello S."/>
            <person name="Baldrian P."/>
            <person name="Spatafora J.W."/>
            <person name="Henrissat B."/>
            <person name="Nagy L.G."/>
            <person name="Aury J.M."/>
            <person name="Wincker P."/>
            <person name="Grigoriev I.V."/>
            <person name="Bonfante P."/>
            <person name="Martin F.M."/>
        </authorList>
    </citation>
    <scope>NUCLEOTIDE SEQUENCE [LARGE SCALE GENOMIC DNA]</scope>
    <source>
        <strain evidence="1 2">RN42</strain>
    </source>
</reference>
<sequence>MSHHTLAIESAAIRLFADMWVNERRIAALLGHSTGSLQGQIEPAWADLSQGTRARFIRAVAMEQMRADATLALQTLSVGAHDAHPVSPRVTSTRPSNDVAARLRQFCRIEMIRWKRQAWKRKYGARAVQLPKEVVVADDDNSEAAL</sequence>
<evidence type="ECO:0000313" key="1">
    <source>
        <dbReference type="EMBL" id="RPA82326.1"/>
    </source>
</evidence>
<dbReference type="EMBL" id="ML119672">
    <property type="protein sequence ID" value="RPA82326.1"/>
    <property type="molecule type" value="Genomic_DNA"/>
</dbReference>